<gene>
    <name evidence="2" type="ORF">Pcinc_033231</name>
</gene>
<dbReference type="AlphaFoldDB" id="A0AAE1ESM6"/>
<evidence type="ECO:0000256" key="1">
    <source>
        <dbReference type="SAM" id="MobiDB-lite"/>
    </source>
</evidence>
<feature type="region of interest" description="Disordered" evidence="1">
    <location>
        <begin position="30"/>
        <end position="73"/>
    </location>
</feature>
<keyword evidence="3" id="KW-1185">Reference proteome</keyword>
<protein>
    <submittedName>
        <fullName evidence="2">Uncharacterized protein</fullName>
    </submittedName>
</protein>
<dbReference type="Proteomes" id="UP001286313">
    <property type="component" value="Unassembled WGS sequence"/>
</dbReference>
<proteinExistence type="predicted"/>
<organism evidence="2 3">
    <name type="scientific">Petrolisthes cinctipes</name>
    <name type="common">Flat porcelain crab</name>
    <dbReference type="NCBI Taxonomy" id="88211"/>
    <lineage>
        <taxon>Eukaryota</taxon>
        <taxon>Metazoa</taxon>
        <taxon>Ecdysozoa</taxon>
        <taxon>Arthropoda</taxon>
        <taxon>Crustacea</taxon>
        <taxon>Multicrustacea</taxon>
        <taxon>Malacostraca</taxon>
        <taxon>Eumalacostraca</taxon>
        <taxon>Eucarida</taxon>
        <taxon>Decapoda</taxon>
        <taxon>Pleocyemata</taxon>
        <taxon>Anomura</taxon>
        <taxon>Galatheoidea</taxon>
        <taxon>Porcellanidae</taxon>
        <taxon>Petrolisthes</taxon>
    </lineage>
</organism>
<name>A0AAE1ESM6_PETCI</name>
<comment type="caution">
    <text evidence="2">The sequence shown here is derived from an EMBL/GenBank/DDBJ whole genome shotgun (WGS) entry which is preliminary data.</text>
</comment>
<reference evidence="2" key="1">
    <citation type="submission" date="2023-10" db="EMBL/GenBank/DDBJ databases">
        <title>Genome assemblies of two species of porcelain crab, Petrolisthes cinctipes and Petrolisthes manimaculis (Anomura: Porcellanidae).</title>
        <authorList>
            <person name="Angst P."/>
        </authorList>
    </citation>
    <scope>NUCLEOTIDE SEQUENCE</scope>
    <source>
        <strain evidence="2">PB745_01</strain>
        <tissue evidence="2">Gill</tissue>
    </source>
</reference>
<evidence type="ECO:0000313" key="2">
    <source>
        <dbReference type="EMBL" id="KAK3860728.1"/>
    </source>
</evidence>
<sequence length="132" mass="14668">MVLCPGFVKYRNCFFVLPCRVTPKSLMPRGVLGTLRAGPHPLGDEKKEASRRPGLHSKRTSVSPLAGEKVTSRTPVLEKGKVVGVRKASPQASPPPRLRPQAPRVAWWTTVLTLLMRALQGQPFHRLVWSKQ</sequence>
<dbReference type="EMBL" id="JAWQEG010004641">
    <property type="protein sequence ID" value="KAK3860728.1"/>
    <property type="molecule type" value="Genomic_DNA"/>
</dbReference>
<evidence type="ECO:0000313" key="3">
    <source>
        <dbReference type="Proteomes" id="UP001286313"/>
    </source>
</evidence>
<feature type="compositionally biased region" description="Basic and acidic residues" evidence="1">
    <location>
        <begin position="42"/>
        <end position="51"/>
    </location>
</feature>
<accession>A0AAE1ESM6</accession>